<proteinExistence type="predicted"/>
<gene>
    <name evidence="1" type="ORF">ACFFRO_05875</name>
</gene>
<name>A0ABV5VA14_9ACTN</name>
<protein>
    <recommendedName>
        <fullName evidence="3">DUF1795 domain-containing protein</fullName>
    </recommendedName>
</protein>
<sequence>MPATLPTPIEFRMPQGWLPARPGEVENAPVAFAAVHPHPDNGFAANITIDGDMQMVTVALSDLADAAVERLREVAESVTVVGRRDVATAGAPSLIQRLAFTAAVHGVRRDLAQTQVYLSVPDARDARRRAVIRLVLTASAAQHDEVLGEFQDIIRSIRLDDEVA</sequence>
<evidence type="ECO:0000313" key="2">
    <source>
        <dbReference type="Proteomes" id="UP001589703"/>
    </source>
</evidence>
<keyword evidence="2" id="KW-1185">Reference proteome</keyword>
<comment type="caution">
    <text evidence="1">The sequence shown here is derived from an EMBL/GenBank/DDBJ whole genome shotgun (WGS) entry which is preliminary data.</text>
</comment>
<dbReference type="RefSeq" id="WP_247461298.1">
    <property type="nucleotide sequence ID" value="NZ_JBHMAR010000004.1"/>
</dbReference>
<dbReference type="Proteomes" id="UP001589703">
    <property type="component" value="Unassembled WGS sequence"/>
</dbReference>
<organism evidence="1 2">
    <name type="scientific">Streptomyces thermocoprophilus</name>
    <dbReference type="NCBI Taxonomy" id="78356"/>
    <lineage>
        <taxon>Bacteria</taxon>
        <taxon>Bacillati</taxon>
        <taxon>Actinomycetota</taxon>
        <taxon>Actinomycetes</taxon>
        <taxon>Kitasatosporales</taxon>
        <taxon>Streptomycetaceae</taxon>
        <taxon>Streptomyces</taxon>
    </lineage>
</organism>
<dbReference type="Gene3D" id="3.40.1000.10">
    <property type="entry name" value="Mog1/PsbP, alpha/beta/alpha sandwich"/>
    <property type="match status" value="1"/>
</dbReference>
<accession>A0ABV5VA14</accession>
<evidence type="ECO:0008006" key="3">
    <source>
        <dbReference type="Google" id="ProtNLM"/>
    </source>
</evidence>
<dbReference type="EMBL" id="JBHMAR010000004">
    <property type="protein sequence ID" value="MFB9734666.1"/>
    <property type="molecule type" value="Genomic_DNA"/>
</dbReference>
<reference evidence="1 2" key="1">
    <citation type="submission" date="2024-09" db="EMBL/GenBank/DDBJ databases">
        <authorList>
            <person name="Sun Q."/>
            <person name="Mori K."/>
        </authorList>
    </citation>
    <scope>NUCLEOTIDE SEQUENCE [LARGE SCALE GENOMIC DNA]</scope>
    <source>
        <strain evidence="1 2">JCM 10918</strain>
    </source>
</reference>
<evidence type="ECO:0000313" key="1">
    <source>
        <dbReference type="EMBL" id="MFB9734666.1"/>
    </source>
</evidence>